<organism evidence="3 4">
    <name type="scientific">Nocardioides euryhalodurans</name>
    <dbReference type="NCBI Taxonomy" id="2518370"/>
    <lineage>
        <taxon>Bacteria</taxon>
        <taxon>Bacillati</taxon>
        <taxon>Actinomycetota</taxon>
        <taxon>Actinomycetes</taxon>
        <taxon>Propionibacteriales</taxon>
        <taxon>Nocardioidaceae</taxon>
        <taxon>Nocardioides</taxon>
    </lineage>
</organism>
<reference evidence="3 4" key="1">
    <citation type="submission" date="2019-03" db="EMBL/GenBank/DDBJ databases">
        <title>Three New Species of Nocardioides, Nocardioides euryhalodurans sp. nov., Nocardioides seonyuensis sp. nov. and Nocardioides eburneoflavus sp. nov., Iolated from Soil.</title>
        <authorList>
            <person name="Roh S.G."/>
            <person name="Lee C."/>
            <person name="Kim M.-K."/>
            <person name="Kim S.B."/>
        </authorList>
    </citation>
    <scope>NUCLEOTIDE SEQUENCE [LARGE SCALE GENOMIC DNA]</scope>
    <source>
        <strain evidence="3 4">MMS17-SY117</strain>
    </source>
</reference>
<dbReference type="RefSeq" id="WP_135075532.1">
    <property type="nucleotide sequence ID" value="NZ_CP038267.1"/>
</dbReference>
<keyword evidence="2" id="KW-1133">Transmembrane helix</keyword>
<keyword evidence="2" id="KW-0812">Transmembrane</keyword>
<keyword evidence="4" id="KW-1185">Reference proteome</keyword>
<feature type="region of interest" description="Disordered" evidence="1">
    <location>
        <begin position="77"/>
        <end position="99"/>
    </location>
</feature>
<dbReference type="EMBL" id="CP038267">
    <property type="protein sequence ID" value="QBR92042.1"/>
    <property type="molecule type" value="Genomic_DNA"/>
</dbReference>
<evidence type="ECO:0000256" key="2">
    <source>
        <dbReference type="SAM" id="Phobius"/>
    </source>
</evidence>
<dbReference type="KEGG" id="noy:EXE57_06940"/>
<feature type="transmembrane region" description="Helical" evidence="2">
    <location>
        <begin position="59"/>
        <end position="79"/>
    </location>
</feature>
<accession>A0A4V1BDR5</accession>
<proteinExistence type="predicted"/>
<sequence length="99" mass="9952">MPRVVLVLVSVVFGVAAALLLVTGPTVVVDGDEQSCPGIVVSAEGGAGPAACGPVQERWLWYAVAAGLISLAAGTGAAFRQPTESEGVATRSRESSDID</sequence>
<protein>
    <submittedName>
        <fullName evidence="3">Uncharacterized protein</fullName>
    </submittedName>
</protein>
<keyword evidence="2" id="KW-0472">Membrane</keyword>
<evidence type="ECO:0000313" key="3">
    <source>
        <dbReference type="EMBL" id="QBR92042.1"/>
    </source>
</evidence>
<evidence type="ECO:0000256" key="1">
    <source>
        <dbReference type="SAM" id="MobiDB-lite"/>
    </source>
</evidence>
<dbReference type="AlphaFoldDB" id="A0A4V1BDR5"/>
<gene>
    <name evidence="3" type="ORF">EXE57_06940</name>
</gene>
<evidence type="ECO:0000313" key="4">
    <source>
        <dbReference type="Proteomes" id="UP000294894"/>
    </source>
</evidence>
<name>A0A4V1BDR5_9ACTN</name>
<dbReference type="Proteomes" id="UP000294894">
    <property type="component" value="Chromosome"/>
</dbReference>